<evidence type="ECO:0000313" key="3">
    <source>
        <dbReference type="Proteomes" id="UP001391051"/>
    </source>
</evidence>
<dbReference type="RefSeq" id="XP_066694576.1">
    <property type="nucleotide sequence ID" value="XM_066847880.1"/>
</dbReference>
<comment type="caution">
    <text evidence="2">The sequence shown here is derived from an EMBL/GenBank/DDBJ whole genome shotgun (WGS) entry which is preliminary data.</text>
</comment>
<dbReference type="EMBL" id="JAQQWE010000008">
    <property type="protein sequence ID" value="KAK7942545.1"/>
    <property type="molecule type" value="Genomic_DNA"/>
</dbReference>
<feature type="region of interest" description="Disordered" evidence="1">
    <location>
        <begin position="193"/>
        <end position="216"/>
    </location>
</feature>
<organism evidence="2 3">
    <name type="scientific">Apiospora aurea</name>
    <dbReference type="NCBI Taxonomy" id="335848"/>
    <lineage>
        <taxon>Eukaryota</taxon>
        <taxon>Fungi</taxon>
        <taxon>Dikarya</taxon>
        <taxon>Ascomycota</taxon>
        <taxon>Pezizomycotina</taxon>
        <taxon>Sordariomycetes</taxon>
        <taxon>Xylariomycetidae</taxon>
        <taxon>Amphisphaeriales</taxon>
        <taxon>Apiosporaceae</taxon>
        <taxon>Apiospora</taxon>
    </lineage>
</organism>
<evidence type="ECO:0000256" key="1">
    <source>
        <dbReference type="SAM" id="MobiDB-lite"/>
    </source>
</evidence>
<evidence type="ECO:0000313" key="2">
    <source>
        <dbReference type="EMBL" id="KAK7942545.1"/>
    </source>
</evidence>
<accession>A0ABR1PY25</accession>
<feature type="region of interest" description="Disordered" evidence="1">
    <location>
        <begin position="266"/>
        <end position="299"/>
    </location>
</feature>
<dbReference type="GeneID" id="92080942"/>
<sequence>MSPPSLDLTTDPALARRQAILDQASEHFTGTGCHTVALPSKLAGLISQAEHRFVEWILDPQDPKHDAAYWSEDYVARRVDAPMWDIMVESPNLGSEELGHQFAQRFPQPIKYQHPWGSWDSWVPKAVGHYKRAKEMEAAIQSELQGAREAMLDMDAQLRQAQAARSAALDPLREIVLEKDELDNKLSAVREKLKATAKTDSPTPSPEDEVRPQGDNTAAADTINWLRMELELANKQLHDQVQENGPLMSVHETYKGAAKADLEEAKNQWALPSRRRSPHLDLTVDETVPDRTQPTTLTN</sequence>
<dbReference type="Proteomes" id="UP001391051">
    <property type="component" value="Unassembled WGS sequence"/>
</dbReference>
<gene>
    <name evidence="2" type="ORF">PG986_011658</name>
</gene>
<reference evidence="2 3" key="1">
    <citation type="submission" date="2023-01" db="EMBL/GenBank/DDBJ databases">
        <title>Analysis of 21 Apiospora genomes using comparative genomics revels a genus with tremendous synthesis potential of carbohydrate active enzymes and secondary metabolites.</title>
        <authorList>
            <person name="Sorensen T."/>
        </authorList>
    </citation>
    <scope>NUCLEOTIDE SEQUENCE [LARGE SCALE GENOMIC DNA]</scope>
    <source>
        <strain evidence="2 3">CBS 24483</strain>
    </source>
</reference>
<proteinExistence type="predicted"/>
<keyword evidence="3" id="KW-1185">Reference proteome</keyword>
<protein>
    <submittedName>
        <fullName evidence="2">Uncharacterized protein</fullName>
    </submittedName>
</protein>
<feature type="compositionally biased region" description="Polar residues" evidence="1">
    <location>
        <begin position="290"/>
        <end position="299"/>
    </location>
</feature>
<name>A0ABR1PY25_9PEZI</name>